<organism evidence="2 3">
    <name type="scientific">Podarcis lilfordi</name>
    <name type="common">Lilford's wall lizard</name>
    <dbReference type="NCBI Taxonomy" id="74358"/>
    <lineage>
        <taxon>Eukaryota</taxon>
        <taxon>Metazoa</taxon>
        <taxon>Chordata</taxon>
        <taxon>Craniata</taxon>
        <taxon>Vertebrata</taxon>
        <taxon>Euteleostomi</taxon>
        <taxon>Lepidosauria</taxon>
        <taxon>Squamata</taxon>
        <taxon>Bifurcata</taxon>
        <taxon>Unidentata</taxon>
        <taxon>Episquamata</taxon>
        <taxon>Laterata</taxon>
        <taxon>Lacertibaenia</taxon>
        <taxon>Lacertidae</taxon>
        <taxon>Podarcis</taxon>
    </lineage>
</organism>
<gene>
    <name evidence="2" type="ORF">PODLI_1B002643</name>
</gene>
<feature type="region of interest" description="Disordered" evidence="1">
    <location>
        <begin position="396"/>
        <end position="435"/>
    </location>
</feature>
<evidence type="ECO:0000313" key="3">
    <source>
        <dbReference type="Proteomes" id="UP001178461"/>
    </source>
</evidence>
<reference evidence="2" key="1">
    <citation type="submission" date="2022-12" db="EMBL/GenBank/DDBJ databases">
        <authorList>
            <person name="Alioto T."/>
            <person name="Alioto T."/>
            <person name="Gomez Garrido J."/>
        </authorList>
    </citation>
    <scope>NUCLEOTIDE SEQUENCE</scope>
</reference>
<dbReference type="InterPro" id="IPR029134">
    <property type="entry name" value="DUF4647"/>
</dbReference>
<dbReference type="Pfam" id="PF15504">
    <property type="entry name" value="DUF4647"/>
    <property type="match status" value="1"/>
</dbReference>
<dbReference type="PANTHER" id="PTHR36130:SF1">
    <property type="entry name" value="RIKEN CDNA 4933430I17 GENE"/>
    <property type="match status" value="1"/>
</dbReference>
<dbReference type="EMBL" id="OX395126">
    <property type="protein sequence ID" value="CAI5764922.1"/>
    <property type="molecule type" value="Genomic_DNA"/>
</dbReference>
<feature type="compositionally biased region" description="Polar residues" evidence="1">
    <location>
        <begin position="396"/>
        <end position="406"/>
    </location>
</feature>
<name>A0AA35JTP8_9SAUR</name>
<proteinExistence type="predicted"/>
<dbReference type="Proteomes" id="UP001178461">
    <property type="component" value="Chromosome 1"/>
</dbReference>
<feature type="region of interest" description="Disordered" evidence="1">
    <location>
        <begin position="460"/>
        <end position="481"/>
    </location>
</feature>
<keyword evidence="3" id="KW-1185">Reference proteome</keyword>
<feature type="compositionally biased region" description="Basic and acidic residues" evidence="1">
    <location>
        <begin position="248"/>
        <end position="258"/>
    </location>
</feature>
<accession>A0AA35JTP8</accession>
<dbReference type="AlphaFoldDB" id="A0AA35JTP8"/>
<feature type="region of interest" description="Disordered" evidence="1">
    <location>
        <begin position="235"/>
        <end position="258"/>
    </location>
</feature>
<evidence type="ECO:0000313" key="2">
    <source>
        <dbReference type="EMBL" id="CAI5764922.1"/>
    </source>
</evidence>
<evidence type="ECO:0000256" key="1">
    <source>
        <dbReference type="SAM" id="MobiDB-lite"/>
    </source>
</evidence>
<protein>
    <submittedName>
        <fullName evidence="2">Uncharacterized protein</fullName>
    </submittedName>
</protein>
<dbReference type="PANTHER" id="PTHR36130">
    <property type="entry name" value="RIKEN CDNA 4933430I17 GENE"/>
    <property type="match status" value="1"/>
</dbReference>
<sequence>MATIDASQWDETICDMIACQHPPCWEAVQRIVKGQPRIMLRSLDSPEGDSPEPEDELPTLKIVDLPLNYSQRNQIRCAESLLSISKTISSIKGSRSYSNTTLNNVLMPPISRISSERYPFPGLNSRMETRASHFTPISFTCLRQAEKIQVTDFSESAVHGLCTHLPPCGSLVVTWVPDRRHRLLRPEKPATRGVRVKDLASESTLMVVEKKEMKRKKSNKVPTGGQPYLLHLRKKPKEPANMPSILAGKEKDPKGSLLVSKERDPKGSLLGEKSFSSCHSQLAPVAPPLPRCKSLLHLENRRGEVAARKEELESLFTVQKAPSAKIPMKENLLRRTPSQLKFALRDSVAFRRPMPMLVEQQEVVDPPCSDGGGGGGLPGKAQLHQEGISAVRAGQISQPAENSRTQVPPPPPATAATAADGQKPSVKFESHKSSTGALYMEADGEFWLKRVAQKQEKTLLQFQSINPPPPPPSPLMSETSD</sequence>